<dbReference type="AlphaFoldDB" id="A0A7L3K6Q5"/>
<dbReference type="GO" id="GO:0005876">
    <property type="term" value="C:spindle microtubule"/>
    <property type="evidence" value="ECO:0007669"/>
    <property type="project" value="TreeGrafter"/>
</dbReference>
<dbReference type="OrthoDB" id="5962at2759"/>
<dbReference type="InterPro" id="IPR009829">
    <property type="entry name" value="SKA1"/>
</dbReference>
<dbReference type="PANTHER" id="PTHR28573">
    <property type="entry name" value="SPINDLE AND KINETOCHORE-ASSOCIATED PROTEIN 1"/>
    <property type="match status" value="1"/>
</dbReference>
<evidence type="ECO:0000256" key="3">
    <source>
        <dbReference type="SAM" id="Coils"/>
    </source>
</evidence>
<evidence type="ECO:0000313" key="4">
    <source>
        <dbReference type="EMBL" id="NXU37793.1"/>
    </source>
</evidence>
<dbReference type="GO" id="GO:0072686">
    <property type="term" value="C:mitotic spindle"/>
    <property type="evidence" value="ECO:0007669"/>
    <property type="project" value="TreeGrafter"/>
</dbReference>
<dbReference type="GO" id="GO:0000278">
    <property type="term" value="P:mitotic cell cycle"/>
    <property type="evidence" value="ECO:0007669"/>
    <property type="project" value="TreeGrafter"/>
</dbReference>
<dbReference type="GO" id="GO:0007059">
    <property type="term" value="P:chromosome segregation"/>
    <property type="evidence" value="ECO:0007669"/>
    <property type="project" value="InterPro"/>
</dbReference>
<protein>
    <submittedName>
        <fullName evidence="4">SKA1 protein</fullName>
    </submittedName>
</protein>
<feature type="non-terminal residue" evidence="4">
    <location>
        <position position="1"/>
    </location>
</feature>
<keyword evidence="2" id="KW-0963">Cytoplasm</keyword>
<dbReference type="Pfam" id="PF07160">
    <property type="entry name" value="SKA1"/>
    <property type="match status" value="1"/>
</dbReference>
<dbReference type="Gene3D" id="6.10.250.1370">
    <property type="match status" value="1"/>
</dbReference>
<dbReference type="SUPFAM" id="SSF47220">
    <property type="entry name" value="alpha-catenin/vinculin-like"/>
    <property type="match status" value="1"/>
</dbReference>
<organism evidence="4 5">
    <name type="scientific">Drymodes brunneopygia</name>
    <dbReference type="NCBI Taxonomy" id="626378"/>
    <lineage>
        <taxon>Eukaryota</taxon>
        <taxon>Metazoa</taxon>
        <taxon>Chordata</taxon>
        <taxon>Craniata</taxon>
        <taxon>Vertebrata</taxon>
        <taxon>Euteleostomi</taxon>
        <taxon>Archelosauria</taxon>
        <taxon>Archosauria</taxon>
        <taxon>Dinosauria</taxon>
        <taxon>Saurischia</taxon>
        <taxon>Theropoda</taxon>
        <taxon>Coelurosauria</taxon>
        <taxon>Aves</taxon>
        <taxon>Neognathae</taxon>
        <taxon>Neoaves</taxon>
        <taxon>Telluraves</taxon>
        <taxon>Australaves</taxon>
        <taxon>Passeriformes</taxon>
        <taxon>Petroicidae</taxon>
        <taxon>Drymodes</taxon>
    </lineage>
</organism>
<feature type="non-terminal residue" evidence="4">
    <location>
        <position position="119"/>
    </location>
</feature>
<evidence type="ECO:0000256" key="2">
    <source>
        <dbReference type="ARBA" id="ARBA00022490"/>
    </source>
</evidence>
<dbReference type="InterPro" id="IPR036723">
    <property type="entry name" value="Alpha-catenin/vinculin-like_sf"/>
</dbReference>
<comment type="subcellular location">
    <subcellularLocation>
        <location evidence="1">Cytoplasm</location>
    </subcellularLocation>
</comment>
<proteinExistence type="predicted"/>
<name>A0A7L3K6Q5_9PASS</name>
<keyword evidence="3" id="KW-0175">Coiled coil</keyword>
<dbReference type="GO" id="GO:0051015">
    <property type="term" value="F:actin filament binding"/>
    <property type="evidence" value="ECO:0007669"/>
    <property type="project" value="InterPro"/>
</dbReference>
<dbReference type="GO" id="GO:0007155">
    <property type="term" value="P:cell adhesion"/>
    <property type="evidence" value="ECO:0007669"/>
    <property type="project" value="InterPro"/>
</dbReference>
<accession>A0A7L3K6Q5</accession>
<sequence length="119" mass="13396">GEDEHCKPMLCKMQNEIALVHELLDDMETEVKQQEKLKDSLKEIQKAAERDQNEAQHLLEHIPPYLPKATQSCITVPAVKHEGQTKAVEPRNAKKAAKETKVIKEAALITAEEFECVPA</sequence>
<dbReference type="EMBL" id="VZTZ01016674">
    <property type="protein sequence ID" value="NXU37793.1"/>
    <property type="molecule type" value="Genomic_DNA"/>
</dbReference>
<dbReference type="GO" id="GO:0005737">
    <property type="term" value="C:cytoplasm"/>
    <property type="evidence" value="ECO:0007669"/>
    <property type="project" value="UniProtKB-SubCell"/>
</dbReference>
<dbReference type="GO" id="GO:0000940">
    <property type="term" value="C:outer kinetochore"/>
    <property type="evidence" value="ECO:0007669"/>
    <property type="project" value="TreeGrafter"/>
</dbReference>
<dbReference type="Proteomes" id="UP000525319">
    <property type="component" value="Unassembled WGS sequence"/>
</dbReference>
<dbReference type="GO" id="GO:0051301">
    <property type="term" value="P:cell division"/>
    <property type="evidence" value="ECO:0007669"/>
    <property type="project" value="InterPro"/>
</dbReference>
<comment type="caution">
    <text evidence="4">The sequence shown here is derived from an EMBL/GenBank/DDBJ whole genome shotgun (WGS) entry which is preliminary data.</text>
</comment>
<feature type="coiled-coil region" evidence="3">
    <location>
        <begin position="24"/>
        <end position="61"/>
    </location>
</feature>
<gene>
    <name evidence="4" type="primary">Ska1</name>
    <name evidence="4" type="ORF">DRYBRU_R14549</name>
</gene>
<dbReference type="GO" id="GO:0008017">
    <property type="term" value="F:microtubule binding"/>
    <property type="evidence" value="ECO:0007669"/>
    <property type="project" value="InterPro"/>
</dbReference>
<evidence type="ECO:0000256" key="1">
    <source>
        <dbReference type="ARBA" id="ARBA00004496"/>
    </source>
</evidence>
<keyword evidence="5" id="KW-1185">Reference proteome</keyword>
<evidence type="ECO:0000313" key="5">
    <source>
        <dbReference type="Proteomes" id="UP000525319"/>
    </source>
</evidence>
<dbReference type="PANTHER" id="PTHR28573:SF1">
    <property type="entry name" value="SPINDLE AND KINETOCHORE-ASSOCIATED PROTEIN 1"/>
    <property type="match status" value="1"/>
</dbReference>
<dbReference type="GO" id="GO:0031110">
    <property type="term" value="P:regulation of microtubule polymerization or depolymerization"/>
    <property type="evidence" value="ECO:0007669"/>
    <property type="project" value="TreeGrafter"/>
</dbReference>
<reference evidence="4 5" key="1">
    <citation type="submission" date="2019-09" db="EMBL/GenBank/DDBJ databases">
        <title>Bird 10,000 Genomes (B10K) Project - Family phase.</title>
        <authorList>
            <person name="Zhang G."/>
        </authorList>
    </citation>
    <scope>NUCLEOTIDE SEQUENCE [LARGE SCALE GENOMIC DNA]</scope>
    <source>
        <strain evidence="4">B10K-DU-030-03</strain>
    </source>
</reference>